<keyword evidence="6" id="KW-1185">Reference proteome</keyword>
<reference evidence="5 6" key="1">
    <citation type="submission" date="2018-03" db="EMBL/GenBank/DDBJ databases">
        <title>Genomic Encyclopedia of Archaeal and Bacterial Type Strains, Phase II (KMG-II): from individual species to whole genera.</title>
        <authorList>
            <person name="Goeker M."/>
        </authorList>
    </citation>
    <scope>NUCLEOTIDE SEQUENCE [LARGE SCALE GENOMIC DNA]</scope>
    <source>
        <strain evidence="5 6">DSM 44720</strain>
    </source>
</reference>
<evidence type="ECO:0000256" key="1">
    <source>
        <dbReference type="SAM" id="MobiDB-lite"/>
    </source>
</evidence>
<dbReference type="NCBIfam" id="TIGR03934">
    <property type="entry name" value="TQXA_dom"/>
    <property type="match status" value="1"/>
</dbReference>
<feature type="region of interest" description="Disordered" evidence="1">
    <location>
        <begin position="319"/>
        <end position="374"/>
    </location>
</feature>
<accession>A0A2T0TKG0</accession>
<feature type="transmembrane region" description="Helical" evidence="2">
    <location>
        <begin position="383"/>
        <end position="404"/>
    </location>
</feature>
<feature type="signal peptide" evidence="3">
    <location>
        <begin position="1"/>
        <end position="30"/>
    </location>
</feature>
<sequence length="413" mass="42554">MASRLSASRVGAAVLGASIALLASAIPASAEVHVKPKGEWDQEGIGVFLEGNGNSLTTSLIGLQIDNTDTKVQSYCVELPTPLKGGHGLKEVAWDKHPNPKTKFKENAAKVSWILQNSFPLVKAEDLGKVDALKGHDISEKEAIAATQAAIWHFSDDAKLDKGKVVKSDDKDTKGDVLAVYEYLTGDANKGNVEQPTPTLALDPADKTGAPGDLIGPFTITTTAGEVVLKADLPQGVTLADKDGNTLSDPQGGTFAVKDAGTKTKEFWVKVPADAADGKASFSVEANATLTQGRLFVSSNDQLQTQSLIVASPSKVSLKAPGTASWKAGEVTPPSSTSESAPPTSTTETAPPSETPPTTTTQPVPAGGSSGETGGLASTGASIFVPLVIGIVLVGGGAGALLVMRRRKSTPQQ</sequence>
<comment type="caution">
    <text evidence="5">The sequence shown here is derived from an EMBL/GenBank/DDBJ whole genome shotgun (WGS) entry which is preliminary data.</text>
</comment>
<dbReference type="Pfam" id="PF08341">
    <property type="entry name" value="TED"/>
    <property type="match status" value="1"/>
</dbReference>
<gene>
    <name evidence="5" type="ORF">CLV43_101368</name>
</gene>
<keyword evidence="3" id="KW-0732">Signal</keyword>
<proteinExistence type="predicted"/>
<dbReference type="EMBL" id="PVTF01000001">
    <property type="protein sequence ID" value="PRY46101.1"/>
    <property type="molecule type" value="Genomic_DNA"/>
</dbReference>
<feature type="domain" description="Thioester" evidence="4">
    <location>
        <begin position="74"/>
        <end position="190"/>
    </location>
</feature>
<feature type="compositionally biased region" description="Low complexity" evidence="1">
    <location>
        <begin position="332"/>
        <end position="361"/>
    </location>
</feature>
<evidence type="ECO:0000256" key="2">
    <source>
        <dbReference type="SAM" id="Phobius"/>
    </source>
</evidence>
<keyword evidence="2" id="KW-1133">Transmembrane helix</keyword>
<dbReference type="InterPro" id="IPR023849">
    <property type="entry name" value="TQXA_dom"/>
</dbReference>
<dbReference type="OrthoDB" id="2676146at2"/>
<feature type="chain" id="PRO_5015448574" evidence="3">
    <location>
        <begin position="31"/>
        <end position="413"/>
    </location>
</feature>
<evidence type="ECO:0000313" key="6">
    <source>
        <dbReference type="Proteomes" id="UP000239494"/>
    </source>
</evidence>
<evidence type="ECO:0000256" key="3">
    <source>
        <dbReference type="SAM" id="SignalP"/>
    </source>
</evidence>
<organism evidence="5 6">
    <name type="scientific">Umezawaea tangerina</name>
    <dbReference type="NCBI Taxonomy" id="84725"/>
    <lineage>
        <taxon>Bacteria</taxon>
        <taxon>Bacillati</taxon>
        <taxon>Actinomycetota</taxon>
        <taxon>Actinomycetes</taxon>
        <taxon>Pseudonocardiales</taxon>
        <taxon>Pseudonocardiaceae</taxon>
        <taxon>Umezawaea</taxon>
    </lineage>
</organism>
<keyword evidence="2" id="KW-0472">Membrane</keyword>
<keyword evidence="2" id="KW-0812">Transmembrane</keyword>
<dbReference type="AlphaFoldDB" id="A0A2T0TKG0"/>
<dbReference type="Proteomes" id="UP000239494">
    <property type="component" value="Unassembled WGS sequence"/>
</dbReference>
<dbReference type="InterPro" id="IPR013552">
    <property type="entry name" value="Thioester_dom"/>
</dbReference>
<evidence type="ECO:0000313" key="5">
    <source>
        <dbReference type="EMBL" id="PRY46101.1"/>
    </source>
</evidence>
<dbReference type="Gene3D" id="1.10.150.480">
    <property type="match status" value="1"/>
</dbReference>
<dbReference type="RefSeq" id="WP_106185177.1">
    <property type="nucleotide sequence ID" value="NZ_PVTF01000001.1"/>
</dbReference>
<evidence type="ECO:0000259" key="4">
    <source>
        <dbReference type="Pfam" id="PF08341"/>
    </source>
</evidence>
<protein>
    <submittedName>
        <fullName evidence="5">TQXA domain-containing protein</fullName>
    </submittedName>
</protein>
<name>A0A2T0TKG0_9PSEU</name>